<protein>
    <submittedName>
        <fullName evidence="2">Uncharacterized protein</fullName>
    </submittedName>
</protein>
<dbReference type="Pfam" id="PF17719">
    <property type="entry name" value="DUF5564"/>
    <property type="match status" value="1"/>
</dbReference>
<evidence type="ECO:0000256" key="1">
    <source>
        <dbReference type="SAM" id="MobiDB-lite"/>
    </source>
</evidence>
<gene>
    <name evidence="2" type="ORF">CRENBAI_019089</name>
</gene>
<dbReference type="PANTHER" id="PTHR14554">
    <property type="entry name" value="GENE, 49416-RELATED"/>
    <property type="match status" value="1"/>
</dbReference>
<evidence type="ECO:0000313" key="2">
    <source>
        <dbReference type="EMBL" id="KAK5601908.1"/>
    </source>
</evidence>
<comment type="caution">
    <text evidence="2">The sequence shown here is derived from an EMBL/GenBank/DDBJ whole genome shotgun (WGS) entry which is preliminary data.</text>
</comment>
<dbReference type="InterPro" id="IPR037691">
    <property type="entry name" value="C11orf98"/>
</dbReference>
<dbReference type="PANTHER" id="PTHR14554:SF1">
    <property type="entry name" value="CHROMOSOME 11 OPEN READING FRAME 98"/>
    <property type="match status" value="1"/>
</dbReference>
<dbReference type="AlphaFoldDB" id="A0AAV9QYI0"/>
<name>A0AAV9QYI0_9TELE</name>
<keyword evidence="3" id="KW-1185">Reference proteome</keyword>
<accession>A0AAV9QYI0</accession>
<proteinExistence type="predicted"/>
<evidence type="ECO:0000313" key="3">
    <source>
        <dbReference type="Proteomes" id="UP001311232"/>
    </source>
</evidence>
<sequence>MGAVVCCQAPSVADEEGFRSTWERLSNMAPPGGKINRPKTELGKKLFKRRRVLARQKKKQHQIIGAVVDQDLITVHHLKKRRSSPRANITLSGKKRRKLLKQLQHLQKEKSTMEVGAAAPQKKQGSPSSPSSTAPQKKKKKKKAGSGCQGDVEMEDVELGVQALPSPFQRTKTKMGQTEESSSKSCASSTIIIATIRRQRAAAGRLSGSLCGDTEDDGGRAELNGVPADRSGRTHRCFVFQFRLHIRTSLTRKTVDNVPRSGTEQGQASGCGLTGSSNWHLFPENIPVQKQQESAEEVGQSCRLWFRSSESGRRRKLQRNSLLSVLPLQNLNWTCVLWPL</sequence>
<dbReference type="EMBL" id="JAHHUM010002640">
    <property type="protein sequence ID" value="KAK5601908.1"/>
    <property type="molecule type" value="Genomic_DNA"/>
</dbReference>
<feature type="compositionally biased region" description="Low complexity" evidence="1">
    <location>
        <begin position="119"/>
        <end position="135"/>
    </location>
</feature>
<dbReference type="Proteomes" id="UP001311232">
    <property type="component" value="Unassembled WGS sequence"/>
</dbReference>
<organism evidence="2 3">
    <name type="scientific">Crenichthys baileyi</name>
    <name type="common">White River springfish</name>
    <dbReference type="NCBI Taxonomy" id="28760"/>
    <lineage>
        <taxon>Eukaryota</taxon>
        <taxon>Metazoa</taxon>
        <taxon>Chordata</taxon>
        <taxon>Craniata</taxon>
        <taxon>Vertebrata</taxon>
        <taxon>Euteleostomi</taxon>
        <taxon>Actinopterygii</taxon>
        <taxon>Neopterygii</taxon>
        <taxon>Teleostei</taxon>
        <taxon>Neoteleostei</taxon>
        <taxon>Acanthomorphata</taxon>
        <taxon>Ovalentaria</taxon>
        <taxon>Atherinomorphae</taxon>
        <taxon>Cyprinodontiformes</taxon>
        <taxon>Goodeidae</taxon>
        <taxon>Crenichthys</taxon>
    </lineage>
</organism>
<reference evidence="2 3" key="1">
    <citation type="submission" date="2021-06" db="EMBL/GenBank/DDBJ databases">
        <authorList>
            <person name="Palmer J.M."/>
        </authorList>
    </citation>
    <scope>NUCLEOTIDE SEQUENCE [LARGE SCALE GENOMIC DNA]</scope>
    <source>
        <strain evidence="2 3">MEX-2019</strain>
        <tissue evidence="2">Muscle</tissue>
    </source>
</reference>
<feature type="region of interest" description="Disordered" evidence="1">
    <location>
        <begin position="107"/>
        <end position="152"/>
    </location>
</feature>